<feature type="transmembrane region" description="Helical" evidence="6">
    <location>
        <begin position="148"/>
        <end position="169"/>
    </location>
</feature>
<feature type="transmembrane region" description="Helical" evidence="6">
    <location>
        <begin position="175"/>
        <end position="194"/>
    </location>
</feature>
<feature type="transmembrane region" description="Helical" evidence="6">
    <location>
        <begin position="308"/>
        <end position="331"/>
    </location>
</feature>
<keyword evidence="3 6" id="KW-0812">Transmembrane</keyword>
<evidence type="ECO:0000313" key="7">
    <source>
        <dbReference type="EMBL" id="TCC52238.1"/>
    </source>
</evidence>
<evidence type="ECO:0000256" key="5">
    <source>
        <dbReference type="ARBA" id="ARBA00023136"/>
    </source>
</evidence>
<keyword evidence="4 6" id="KW-1133">Transmembrane helix</keyword>
<dbReference type="InterPro" id="IPR036259">
    <property type="entry name" value="MFS_trans_sf"/>
</dbReference>
<evidence type="ECO:0000256" key="1">
    <source>
        <dbReference type="ARBA" id="ARBA00004651"/>
    </source>
</evidence>
<keyword evidence="5 6" id="KW-0472">Membrane</keyword>
<keyword evidence="2" id="KW-1003">Cell membrane</keyword>
<evidence type="ECO:0000256" key="4">
    <source>
        <dbReference type="ARBA" id="ARBA00022989"/>
    </source>
</evidence>
<organism evidence="7 8">
    <name type="scientific">Kribbella capetownensis</name>
    <dbReference type="NCBI Taxonomy" id="1572659"/>
    <lineage>
        <taxon>Bacteria</taxon>
        <taxon>Bacillati</taxon>
        <taxon>Actinomycetota</taxon>
        <taxon>Actinomycetes</taxon>
        <taxon>Propionibacteriales</taxon>
        <taxon>Kribbellaceae</taxon>
        <taxon>Kribbella</taxon>
    </lineage>
</organism>
<feature type="transmembrane region" description="Helical" evidence="6">
    <location>
        <begin position="374"/>
        <end position="393"/>
    </location>
</feature>
<dbReference type="AlphaFoldDB" id="A0A4R0K3B5"/>
<name>A0A4R0K3B5_9ACTN</name>
<feature type="transmembrane region" description="Helical" evidence="6">
    <location>
        <begin position="220"/>
        <end position="242"/>
    </location>
</feature>
<proteinExistence type="predicted"/>
<feature type="transmembrane region" description="Helical" evidence="6">
    <location>
        <begin position="79"/>
        <end position="100"/>
    </location>
</feature>
<dbReference type="OrthoDB" id="4528313at2"/>
<dbReference type="Pfam" id="PF07690">
    <property type="entry name" value="MFS_1"/>
    <property type="match status" value="1"/>
</dbReference>
<feature type="transmembrane region" description="Helical" evidence="6">
    <location>
        <begin position="21"/>
        <end position="41"/>
    </location>
</feature>
<dbReference type="Proteomes" id="UP000293342">
    <property type="component" value="Unassembled WGS sequence"/>
</dbReference>
<protein>
    <submittedName>
        <fullName evidence="7">MFS transporter</fullName>
    </submittedName>
</protein>
<dbReference type="EMBL" id="SJKD01000001">
    <property type="protein sequence ID" value="TCC52238.1"/>
    <property type="molecule type" value="Genomic_DNA"/>
</dbReference>
<feature type="transmembrane region" description="Helical" evidence="6">
    <location>
        <begin position="254"/>
        <end position="275"/>
    </location>
</feature>
<sequence>MSWRADFAVLRHREVRLFLGARFISLLGSAVGPIALAFAVLDLSDSARTLGLVLASQSVPMVSLMLLGGAIADRLPRRLVLVVAHLVCGTTQATAAVLLLSGQAEIWHLMVLGATNGVATAVSLPALSGILPELVDAAELPQANAASGIARSTGTLLGGAVASVIVGFIGPAPGLAVDAAAFLLAAALLSRLPLTRLARTSKSLLKDLVEGWSDFIRTRWVVVISLVMFANQFVWVGCWVTLGPVIADESFGRAGWAISSVFLGLGFLTGGFLVLRVKPSHPLRFGILGILLMIPALLCLALAPRLPLVALCALGVGIGFQAISVGVDTALGQHIPLGKLSRISSYVMLATYAAMPLAQLTVGLIDTSPRTVELAAAAAFTTTLLLALCVPSVRNLPRLT</sequence>
<dbReference type="Gene3D" id="1.20.1250.20">
    <property type="entry name" value="MFS general substrate transporter like domains"/>
    <property type="match status" value="1"/>
</dbReference>
<feature type="transmembrane region" description="Helical" evidence="6">
    <location>
        <begin position="106"/>
        <end position="127"/>
    </location>
</feature>
<evidence type="ECO:0000313" key="8">
    <source>
        <dbReference type="Proteomes" id="UP000293342"/>
    </source>
</evidence>
<dbReference type="CDD" id="cd06173">
    <property type="entry name" value="MFS_MefA_like"/>
    <property type="match status" value="1"/>
</dbReference>
<dbReference type="InterPro" id="IPR011701">
    <property type="entry name" value="MFS"/>
</dbReference>
<feature type="transmembrane region" description="Helical" evidence="6">
    <location>
        <begin position="343"/>
        <end position="362"/>
    </location>
</feature>
<dbReference type="GO" id="GO:0022857">
    <property type="term" value="F:transmembrane transporter activity"/>
    <property type="evidence" value="ECO:0007669"/>
    <property type="project" value="InterPro"/>
</dbReference>
<keyword evidence="8" id="KW-1185">Reference proteome</keyword>
<evidence type="ECO:0000256" key="3">
    <source>
        <dbReference type="ARBA" id="ARBA00022692"/>
    </source>
</evidence>
<dbReference type="PANTHER" id="PTHR23513:SF11">
    <property type="entry name" value="STAPHYLOFERRIN A TRANSPORTER"/>
    <property type="match status" value="1"/>
</dbReference>
<evidence type="ECO:0000256" key="2">
    <source>
        <dbReference type="ARBA" id="ARBA00022475"/>
    </source>
</evidence>
<reference evidence="7 8" key="1">
    <citation type="submission" date="2019-02" db="EMBL/GenBank/DDBJ databases">
        <title>Kribbella capetownensis sp. nov. and Kribbella speibonae sp. nov., isolated from soil.</title>
        <authorList>
            <person name="Curtis S.M."/>
            <person name="Norton I."/>
            <person name="Everest G.J."/>
            <person name="Meyers P.R."/>
        </authorList>
    </citation>
    <scope>NUCLEOTIDE SEQUENCE [LARGE SCALE GENOMIC DNA]</scope>
    <source>
        <strain evidence="7 8">YM53</strain>
    </source>
</reference>
<dbReference type="PANTHER" id="PTHR23513">
    <property type="entry name" value="INTEGRAL MEMBRANE EFFLUX PROTEIN-RELATED"/>
    <property type="match status" value="1"/>
</dbReference>
<feature type="transmembrane region" description="Helical" evidence="6">
    <location>
        <begin position="47"/>
        <end position="67"/>
    </location>
</feature>
<gene>
    <name evidence="7" type="ORF">E0H75_00115</name>
</gene>
<comment type="caution">
    <text evidence="7">The sequence shown here is derived from an EMBL/GenBank/DDBJ whole genome shotgun (WGS) entry which is preliminary data.</text>
</comment>
<feature type="transmembrane region" description="Helical" evidence="6">
    <location>
        <begin position="282"/>
        <end position="302"/>
    </location>
</feature>
<evidence type="ECO:0000256" key="6">
    <source>
        <dbReference type="SAM" id="Phobius"/>
    </source>
</evidence>
<dbReference type="GO" id="GO:0005886">
    <property type="term" value="C:plasma membrane"/>
    <property type="evidence" value="ECO:0007669"/>
    <property type="project" value="UniProtKB-SubCell"/>
</dbReference>
<comment type="subcellular location">
    <subcellularLocation>
        <location evidence="1">Cell membrane</location>
        <topology evidence="1">Multi-pass membrane protein</topology>
    </subcellularLocation>
</comment>
<dbReference type="SUPFAM" id="SSF103473">
    <property type="entry name" value="MFS general substrate transporter"/>
    <property type="match status" value="1"/>
</dbReference>
<accession>A0A4R0K3B5</accession>